<organism evidence="1 2">
    <name type="scientific">Goodea atripinnis</name>
    <dbReference type="NCBI Taxonomy" id="208336"/>
    <lineage>
        <taxon>Eukaryota</taxon>
        <taxon>Metazoa</taxon>
        <taxon>Chordata</taxon>
        <taxon>Craniata</taxon>
        <taxon>Vertebrata</taxon>
        <taxon>Euteleostomi</taxon>
        <taxon>Actinopterygii</taxon>
        <taxon>Neopterygii</taxon>
        <taxon>Teleostei</taxon>
        <taxon>Neoteleostei</taxon>
        <taxon>Acanthomorphata</taxon>
        <taxon>Ovalentaria</taxon>
        <taxon>Atherinomorphae</taxon>
        <taxon>Cyprinodontiformes</taxon>
        <taxon>Goodeidae</taxon>
        <taxon>Goodea</taxon>
    </lineage>
</organism>
<comment type="caution">
    <text evidence="1">The sequence shown here is derived from an EMBL/GenBank/DDBJ whole genome shotgun (WGS) entry which is preliminary data.</text>
</comment>
<name>A0ABV0NVF5_9TELE</name>
<dbReference type="Proteomes" id="UP001476798">
    <property type="component" value="Unassembled WGS sequence"/>
</dbReference>
<proteinExistence type="predicted"/>
<protein>
    <submittedName>
        <fullName evidence="1">Uncharacterized protein</fullName>
    </submittedName>
</protein>
<sequence length="78" mass="8736">KPVRRGLLPSQLDSDTLHPLLMFVNSDYSSQDCGSIPNLPNSCLCEYSGHLRTEYWTSFLDCLTPKPSGMIPQNYSAQ</sequence>
<dbReference type="EMBL" id="JAHRIO010051415">
    <property type="protein sequence ID" value="MEQ2175401.1"/>
    <property type="molecule type" value="Genomic_DNA"/>
</dbReference>
<reference evidence="1 2" key="1">
    <citation type="submission" date="2021-06" db="EMBL/GenBank/DDBJ databases">
        <authorList>
            <person name="Palmer J.M."/>
        </authorList>
    </citation>
    <scope>NUCLEOTIDE SEQUENCE [LARGE SCALE GENOMIC DNA]</scope>
    <source>
        <strain evidence="1 2">GA_2019</strain>
        <tissue evidence="1">Muscle</tissue>
    </source>
</reference>
<gene>
    <name evidence="1" type="ORF">GOODEAATRI_017586</name>
</gene>
<accession>A0ABV0NVF5</accession>
<feature type="non-terminal residue" evidence="1">
    <location>
        <position position="1"/>
    </location>
</feature>
<evidence type="ECO:0000313" key="1">
    <source>
        <dbReference type="EMBL" id="MEQ2175401.1"/>
    </source>
</evidence>
<keyword evidence="2" id="KW-1185">Reference proteome</keyword>
<evidence type="ECO:0000313" key="2">
    <source>
        <dbReference type="Proteomes" id="UP001476798"/>
    </source>
</evidence>